<evidence type="ECO:0000313" key="1">
    <source>
        <dbReference type="EMBL" id="EFL50154.1"/>
    </source>
</evidence>
<dbReference type="InterPro" id="IPR029058">
    <property type="entry name" value="AB_hydrolase_fold"/>
</dbReference>
<dbReference type="InterPro" id="IPR021440">
    <property type="entry name" value="DUF3089"/>
</dbReference>
<dbReference type="AlphaFoldDB" id="E1JZL9"/>
<evidence type="ECO:0008006" key="3">
    <source>
        <dbReference type="Google" id="ProtNLM"/>
    </source>
</evidence>
<dbReference type="EMBL" id="AECZ01000024">
    <property type="protein sequence ID" value="EFL50154.1"/>
    <property type="molecule type" value="Genomic_DNA"/>
</dbReference>
<accession>E1JZL9</accession>
<name>E1JZL9_SOLFR</name>
<evidence type="ECO:0000313" key="2">
    <source>
        <dbReference type="Proteomes" id="UP000006250"/>
    </source>
</evidence>
<dbReference type="Gene3D" id="3.40.50.1820">
    <property type="entry name" value="alpha/beta hydrolase"/>
    <property type="match status" value="1"/>
</dbReference>
<organism evidence="1 2">
    <name type="scientific">Solidesulfovibrio fructosivorans JJ]</name>
    <dbReference type="NCBI Taxonomy" id="596151"/>
    <lineage>
        <taxon>Bacteria</taxon>
        <taxon>Pseudomonadati</taxon>
        <taxon>Thermodesulfobacteriota</taxon>
        <taxon>Desulfovibrionia</taxon>
        <taxon>Desulfovibrionales</taxon>
        <taxon>Desulfovibrionaceae</taxon>
        <taxon>Solidesulfovibrio</taxon>
    </lineage>
</organism>
<protein>
    <recommendedName>
        <fullName evidence="3">DUF3089 domain-containing protein</fullName>
    </recommendedName>
</protein>
<dbReference type="Pfam" id="PF11288">
    <property type="entry name" value="DUF3089"/>
    <property type="match status" value="1"/>
</dbReference>
<dbReference type="eggNOG" id="COG2267">
    <property type="taxonomic scope" value="Bacteria"/>
</dbReference>
<reference evidence="1 2" key="1">
    <citation type="submission" date="2010-08" db="EMBL/GenBank/DDBJ databases">
        <title>The draft genome of Desulfovibrio fructosovorans JJ.</title>
        <authorList>
            <consortium name="US DOE Joint Genome Institute (JGI-PGF)"/>
            <person name="Lucas S."/>
            <person name="Copeland A."/>
            <person name="Lapidus A."/>
            <person name="Cheng J.-F."/>
            <person name="Bruce D."/>
            <person name="Goodwin L."/>
            <person name="Pitluck S."/>
            <person name="Land M.L."/>
            <person name="Hauser L."/>
            <person name="Chang Y.-J."/>
            <person name="Jeffries C."/>
            <person name="Wall J.D."/>
            <person name="Stahl D.A."/>
            <person name="Arkin A.P."/>
            <person name="Dehal P."/>
            <person name="Stolyar S.M."/>
            <person name="Hazen T.C."/>
            <person name="Woyke T.J."/>
        </authorList>
    </citation>
    <scope>NUCLEOTIDE SEQUENCE [LARGE SCALE GENOMIC DNA]</scope>
    <source>
        <strain evidence="1 2">JJ</strain>
    </source>
</reference>
<dbReference type="Proteomes" id="UP000006250">
    <property type="component" value="Unassembled WGS sequence"/>
</dbReference>
<gene>
    <name evidence="1" type="ORF">DesfrDRAFT_3069</name>
</gene>
<dbReference type="SUPFAM" id="SSF53474">
    <property type="entry name" value="alpha/beta-Hydrolases"/>
    <property type="match status" value="1"/>
</dbReference>
<keyword evidence="2" id="KW-1185">Reference proteome</keyword>
<dbReference type="STRING" id="596151.DesfrDRAFT_3069"/>
<sequence>MFAPRYRQVNIEVMKMGDAEKAKYIEMPVEDVTAAFEYYLRHLNKGRPFILASHSQGSNVLQLMLLRNPGLLDKSKLVAAYMPGWTFTDADLARMGLRLGRRPDETGVLLTWNTVGPGGVSPTVLPGARCVNPLSWTTDKKEYPASMDIAARILREDKPPLVVPHFTAARINDSGALEIPTPRPEIARQLSMFMGKECYHRYDYDFFFDNIKENVRLRCEAYRREDRP</sequence>
<proteinExistence type="predicted"/>
<comment type="caution">
    <text evidence="1">The sequence shown here is derived from an EMBL/GenBank/DDBJ whole genome shotgun (WGS) entry which is preliminary data.</text>
</comment>